<dbReference type="EMBL" id="QMIF01000155">
    <property type="protein sequence ID" value="TVM27729.1"/>
    <property type="molecule type" value="Genomic_DNA"/>
</dbReference>
<proteinExistence type="predicted"/>
<dbReference type="Proteomes" id="UP000434052">
    <property type="component" value="Unassembled WGS sequence"/>
</dbReference>
<feature type="non-terminal residue" evidence="1">
    <location>
        <position position="195"/>
    </location>
</feature>
<name>A0A6P1ZA26_9BACT</name>
<accession>A0A6P1ZA26</accession>
<reference evidence="1 2" key="1">
    <citation type="submission" date="2018-06" db="EMBL/GenBank/DDBJ databases">
        <title>Complete genome of Desulfovibrio marinus P48SEP.</title>
        <authorList>
            <person name="Crispim J.S."/>
            <person name="Vidigal P.M.P."/>
            <person name="Silva L.C.F."/>
            <person name="Araujo L.C."/>
            <person name="Laguardia C.N."/>
            <person name="Dias R.S."/>
            <person name="Sousa M.P."/>
            <person name="Paula S.O."/>
            <person name="Silva C."/>
        </authorList>
    </citation>
    <scope>NUCLEOTIDE SEQUENCE [LARGE SCALE GENOMIC DNA]</scope>
    <source>
        <strain evidence="1 2">P48SEP</strain>
    </source>
</reference>
<feature type="non-terminal residue" evidence="1">
    <location>
        <position position="1"/>
    </location>
</feature>
<gene>
    <name evidence="1" type="ORF">DQK91_22520</name>
</gene>
<keyword evidence="1" id="KW-0067">ATP-binding</keyword>
<dbReference type="AlphaFoldDB" id="A0A6P1ZA26"/>
<dbReference type="RefSeq" id="WP_208738325.1">
    <property type="nucleotide sequence ID" value="NZ_QMIF01000155.1"/>
</dbReference>
<sequence>ASFLAAREGVFAAVRKDTAELIIQGLSFRASEKECLGYAESYLDLVMNLIRQAETTSGAERQHHLHALRNVLAVDSIHVILTDFRGRQREAVLVSPTHPLRALWLSSCVTLVKDWIEKIKSGGKDHIPHVRSALLDGLVPSAYPVGIPVEDGRIFTPVDNLNAFWALYAPTTEENSRGLMAEICSALGLAEHSAA</sequence>
<keyword evidence="1" id="KW-0547">Nucleotide-binding</keyword>
<evidence type="ECO:0000313" key="1">
    <source>
        <dbReference type="EMBL" id="TVM27729.1"/>
    </source>
</evidence>
<protein>
    <submittedName>
        <fullName evidence="1">ATP-binding protein</fullName>
    </submittedName>
</protein>
<organism evidence="1 2">
    <name type="scientific">Oceanidesulfovibrio marinus</name>
    <dbReference type="NCBI Taxonomy" id="370038"/>
    <lineage>
        <taxon>Bacteria</taxon>
        <taxon>Pseudomonadati</taxon>
        <taxon>Thermodesulfobacteriota</taxon>
        <taxon>Desulfovibrionia</taxon>
        <taxon>Desulfovibrionales</taxon>
        <taxon>Desulfovibrionaceae</taxon>
        <taxon>Oceanidesulfovibrio</taxon>
    </lineage>
</organism>
<comment type="caution">
    <text evidence="1">The sequence shown here is derived from an EMBL/GenBank/DDBJ whole genome shotgun (WGS) entry which is preliminary data.</text>
</comment>
<evidence type="ECO:0000313" key="2">
    <source>
        <dbReference type="Proteomes" id="UP000434052"/>
    </source>
</evidence>
<dbReference type="GO" id="GO:0005524">
    <property type="term" value="F:ATP binding"/>
    <property type="evidence" value="ECO:0007669"/>
    <property type="project" value="UniProtKB-KW"/>
</dbReference>